<evidence type="ECO:0000256" key="1">
    <source>
        <dbReference type="SAM" id="MobiDB-lite"/>
    </source>
</evidence>
<accession>A0ABR4A2S0</accession>
<evidence type="ECO:0000313" key="2">
    <source>
        <dbReference type="EMBL" id="KAL2040229.1"/>
    </source>
</evidence>
<gene>
    <name evidence="2" type="ORF">N7G274_007132</name>
</gene>
<feature type="region of interest" description="Disordered" evidence="1">
    <location>
        <begin position="1"/>
        <end position="32"/>
    </location>
</feature>
<feature type="compositionally biased region" description="Polar residues" evidence="1">
    <location>
        <begin position="787"/>
        <end position="796"/>
    </location>
</feature>
<organism evidence="2 3">
    <name type="scientific">Stereocaulon virgatum</name>
    <dbReference type="NCBI Taxonomy" id="373712"/>
    <lineage>
        <taxon>Eukaryota</taxon>
        <taxon>Fungi</taxon>
        <taxon>Dikarya</taxon>
        <taxon>Ascomycota</taxon>
        <taxon>Pezizomycotina</taxon>
        <taxon>Lecanoromycetes</taxon>
        <taxon>OSLEUM clade</taxon>
        <taxon>Lecanoromycetidae</taxon>
        <taxon>Lecanorales</taxon>
        <taxon>Lecanorineae</taxon>
        <taxon>Stereocaulaceae</taxon>
        <taxon>Stereocaulon</taxon>
    </lineage>
</organism>
<protein>
    <submittedName>
        <fullName evidence="2">Uncharacterized protein</fullName>
    </submittedName>
</protein>
<name>A0ABR4A2S0_9LECA</name>
<feature type="region of interest" description="Disordered" evidence="1">
    <location>
        <begin position="774"/>
        <end position="859"/>
    </location>
</feature>
<keyword evidence="3" id="KW-1185">Reference proteome</keyword>
<sequence length="859" mass="92400">MAPASNKNRIGKPSAKPEVQKRKRQDPGPGSAMLSRIIDEMARKHKQQEAGSEIKSGEYSVDTANWVALTITHGAINDCRLSSQSSIDGGMLAQSQVNPASPLDKDVVNGTAACPQSCADQYNLPTENPGKDFKNAPSDPEQLGAWIGQTINDVETDPRAEKVETNDSSKSHRSPRTYKTQMGDGGQDVLKKGREEKSHQTRVSPCKQEDNLNKESLCQTPMPDNVMAIQKSGAALDNNKGSQSFTQALHALTSSCTEAWNQSSDRIDSFTCGNKLSPKASGSAHPDSSDSITSRELIDLASWGRTSPPTSQDPEIPKTSTGHNHKTTSLSNRHCGDLTMGIGSSRHADLADPYGAETAALFLGPPQELPTPTTSQPQGIFPPATSQLRRLAPAPTGPSASNLGGGDSLRFSDRSTEHIIAAYERIPKTILEINGRYFGPLQGEPQAHISPIDGSIIQPLDPDLPLPTAQPNDMTAVSPPTSDMLRPANPSGSVEKGIILPPMSEMVSPAAQSRSNTTRHLSMISNREGSTRQSRHISASTAQEYPVNDLNVESADALPGSNNTTTQEWTGLLQEDDPRVDVDLTRNINHIIRASMASQDQSRGLPRGTSLAWCTGSMDGRRHFQELQSLMIVIGPHSPPFIPRTREVGKAMMKLVHILNGEGDSPFAAIMRPPPYIPRTATRWYQGGQHSNSTFGSPTGPVTPFLYTHGVTTQIDQGRHPSNAFVGSQVGPSAPSPYAHMPATQTYRGCQPSHSALSSQHRLSAPLPCVHGSTTQMFHSGERSNAALRSQAQPSAQRYAGLKRPFPYEHSNTTQTHEGGQSSNSTFGSPAGASAQRDDELSAKKQRRGPRVGTFISRS</sequence>
<feature type="compositionally biased region" description="Basic and acidic residues" evidence="1">
    <location>
        <begin position="156"/>
        <end position="170"/>
    </location>
</feature>
<comment type="caution">
    <text evidence="2">The sequence shown here is derived from an EMBL/GenBank/DDBJ whole genome shotgun (WGS) entry which is preliminary data.</text>
</comment>
<dbReference type="Proteomes" id="UP001590950">
    <property type="component" value="Unassembled WGS sequence"/>
</dbReference>
<feature type="compositionally biased region" description="Polar residues" evidence="1">
    <location>
        <begin position="810"/>
        <end position="828"/>
    </location>
</feature>
<feature type="region of interest" description="Disordered" evidence="1">
    <location>
        <begin position="121"/>
        <end position="211"/>
    </location>
</feature>
<reference evidence="2 3" key="1">
    <citation type="submission" date="2024-09" db="EMBL/GenBank/DDBJ databases">
        <title>Rethinking Asexuality: The Enigmatic Case of Functional Sexual Genes in Lepraria (Stereocaulaceae).</title>
        <authorList>
            <person name="Doellman M."/>
            <person name="Sun Y."/>
            <person name="Barcenas-Pena A."/>
            <person name="Lumbsch H.T."/>
            <person name="Grewe F."/>
        </authorList>
    </citation>
    <scope>NUCLEOTIDE SEQUENCE [LARGE SCALE GENOMIC DNA]</scope>
    <source>
        <strain evidence="2 3">Mercado 3170</strain>
    </source>
</reference>
<feature type="region of interest" description="Disordered" evidence="1">
    <location>
        <begin position="302"/>
        <end position="332"/>
    </location>
</feature>
<feature type="compositionally biased region" description="Polar residues" evidence="1">
    <location>
        <begin position="304"/>
        <end position="332"/>
    </location>
</feature>
<evidence type="ECO:0000313" key="3">
    <source>
        <dbReference type="Proteomes" id="UP001590950"/>
    </source>
</evidence>
<proteinExistence type="predicted"/>
<dbReference type="EMBL" id="JBEFKJ010000022">
    <property type="protein sequence ID" value="KAL2040229.1"/>
    <property type="molecule type" value="Genomic_DNA"/>
</dbReference>
<feature type="compositionally biased region" description="Basic and acidic residues" evidence="1">
    <location>
        <begin position="189"/>
        <end position="199"/>
    </location>
</feature>